<dbReference type="NCBIfam" id="NF005743">
    <property type="entry name" value="PRK07567.1"/>
    <property type="match status" value="1"/>
</dbReference>
<dbReference type="SUPFAM" id="SSF52317">
    <property type="entry name" value="Class I glutamine amidotransferase-like"/>
    <property type="match status" value="1"/>
</dbReference>
<dbReference type="InterPro" id="IPR017926">
    <property type="entry name" value="GATASE"/>
</dbReference>
<dbReference type="InterPro" id="IPR044992">
    <property type="entry name" value="ChyE-like"/>
</dbReference>
<dbReference type="RefSeq" id="WP_076703638.1">
    <property type="nucleotide sequence ID" value="NZ_MRDE01000046.1"/>
</dbReference>
<comment type="caution">
    <text evidence="2">The sequence shown here is derived from an EMBL/GenBank/DDBJ whole genome shotgun (WGS) entry which is preliminary data.</text>
</comment>
<dbReference type="OrthoDB" id="5196541at2"/>
<gene>
    <name evidence="2" type="ORF">BKD30_07485</name>
</gene>
<dbReference type="Proteomes" id="UP000187085">
    <property type="component" value="Unassembled WGS sequence"/>
</dbReference>
<name>A0A1R1LBB2_9MICC</name>
<accession>A0A1R1LBB2</accession>
<dbReference type="GO" id="GO:0005829">
    <property type="term" value="C:cytosol"/>
    <property type="evidence" value="ECO:0007669"/>
    <property type="project" value="TreeGrafter"/>
</dbReference>
<dbReference type="PANTHER" id="PTHR42695:SF5">
    <property type="entry name" value="GLUTAMINE AMIDOTRANSFERASE YLR126C-RELATED"/>
    <property type="match status" value="1"/>
</dbReference>
<protein>
    <submittedName>
        <fullName evidence="2">Glutamine amidotransferase</fullName>
    </submittedName>
</protein>
<dbReference type="CDD" id="cd01741">
    <property type="entry name" value="GATase1_1"/>
    <property type="match status" value="1"/>
</dbReference>
<keyword evidence="2" id="KW-0808">Transferase</keyword>
<reference evidence="2 3" key="1">
    <citation type="submission" date="2016-12" db="EMBL/GenBank/DDBJ databases">
        <title>Draft genome of Tersicoccus phoenicis 1P05MA.</title>
        <authorList>
            <person name="Nakajima Y."/>
            <person name="Yoshizawa S."/>
            <person name="Nakamura K."/>
            <person name="Ogura Y."/>
            <person name="Hayashi T."/>
            <person name="Kogure K."/>
        </authorList>
    </citation>
    <scope>NUCLEOTIDE SEQUENCE [LARGE SCALE GENOMIC DNA]</scope>
    <source>
        <strain evidence="2 3">1p05MA</strain>
    </source>
</reference>
<dbReference type="AlphaFoldDB" id="A0A1R1LBB2"/>
<keyword evidence="3" id="KW-1185">Reference proteome</keyword>
<dbReference type="Pfam" id="PF00117">
    <property type="entry name" value="GATase"/>
    <property type="match status" value="1"/>
</dbReference>
<evidence type="ECO:0000313" key="3">
    <source>
        <dbReference type="Proteomes" id="UP000187085"/>
    </source>
</evidence>
<evidence type="ECO:0000313" key="2">
    <source>
        <dbReference type="EMBL" id="OMH24833.1"/>
    </source>
</evidence>
<feature type="domain" description="Glutamine amidotransferase" evidence="1">
    <location>
        <begin position="50"/>
        <end position="193"/>
    </location>
</feature>
<dbReference type="GO" id="GO:0016740">
    <property type="term" value="F:transferase activity"/>
    <property type="evidence" value="ECO:0007669"/>
    <property type="project" value="UniProtKB-KW"/>
</dbReference>
<sequence>MKPFLLLSTRDHEGAAEGEYASFLAFTGLPAERLHRIRLVCEPDADVELGRYAGVLLGGSPFNSSDPLEAKSAVQVAVEARLRQLLDTIVADDLPFLGACYGVGTLGVHAGGVVDRTYAEPISAVRVTLTDAAAVDPICADLPSSFDAYVGHKEAVRELPPGAVLLASSADCPVQMFRLKRNLYATQFHPELDAAALAQRIDVYKYEGYFPPETAEDLKREIAAADVEASHAVLRRFAEHYG</sequence>
<proteinExistence type="predicted"/>
<dbReference type="EMBL" id="MRDE01000046">
    <property type="protein sequence ID" value="OMH24833.1"/>
    <property type="molecule type" value="Genomic_DNA"/>
</dbReference>
<evidence type="ECO:0000259" key="1">
    <source>
        <dbReference type="Pfam" id="PF00117"/>
    </source>
</evidence>
<organism evidence="2 3">
    <name type="scientific">Tersicoccus phoenicis</name>
    <dbReference type="NCBI Taxonomy" id="554083"/>
    <lineage>
        <taxon>Bacteria</taxon>
        <taxon>Bacillati</taxon>
        <taxon>Actinomycetota</taxon>
        <taxon>Actinomycetes</taxon>
        <taxon>Micrococcales</taxon>
        <taxon>Micrococcaceae</taxon>
        <taxon>Tersicoccus</taxon>
    </lineage>
</organism>
<dbReference type="PANTHER" id="PTHR42695">
    <property type="entry name" value="GLUTAMINE AMIDOTRANSFERASE YLR126C-RELATED"/>
    <property type="match status" value="1"/>
</dbReference>
<keyword evidence="2" id="KW-0315">Glutamine amidotransferase</keyword>
<dbReference type="STRING" id="554083.BKD30_07485"/>
<dbReference type="Gene3D" id="3.40.50.880">
    <property type="match status" value="1"/>
</dbReference>
<dbReference type="PROSITE" id="PS51273">
    <property type="entry name" value="GATASE_TYPE_1"/>
    <property type="match status" value="1"/>
</dbReference>
<dbReference type="InterPro" id="IPR029062">
    <property type="entry name" value="Class_I_gatase-like"/>
</dbReference>